<accession>A0ABV8DQ34</accession>
<feature type="region of interest" description="Disordered" evidence="1">
    <location>
        <begin position="275"/>
        <end position="300"/>
    </location>
</feature>
<evidence type="ECO:0000256" key="1">
    <source>
        <dbReference type="SAM" id="MobiDB-lite"/>
    </source>
</evidence>
<gene>
    <name evidence="3" type="ORF">ACFO0B_09440</name>
</gene>
<feature type="compositionally biased region" description="Pro residues" evidence="1">
    <location>
        <begin position="282"/>
        <end position="292"/>
    </location>
</feature>
<dbReference type="PANTHER" id="PTHR42815">
    <property type="entry name" value="FAD-BINDING, PUTATIVE (AFU_ORTHOLOGUE AFUA_6G07600)-RELATED"/>
    <property type="match status" value="1"/>
</dbReference>
<dbReference type="Proteomes" id="UP001595696">
    <property type="component" value="Unassembled WGS sequence"/>
</dbReference>
<feature type="domain" description="Pyridoxamine 5'-phosphate oxidase N-terminal" evidence="2">
    <location>
        <begin position="162"/>
        <end position="260"/>
    </location>
</feature>
<dbReference type="InterPro" id="IPR012349">
    <property type="entry name" value="Split_barrel_FMN-bd"/>
</dbReference>
<dbReference type="Pfam" id="PF01243">
    <property type="entry name" value="PNPOx_N"/>
    <property type="match status" value="1"/>
</dbReference>
<protein>
    <submittedName>
        <fullName evidence="3">Pyridoxamine 5'-phosphate oxidase family protein</fullName>
    </submittedName>
</protein>
<sequence length="300" mass="31754">MPFHPGELAVQRAMGQAETAEHVGRSIRPDLPAVAADFLAAQRFLVLAATAPDGAVWASMLTGPPGFAHAADERTLLIDTRPDPDDPIGAALTTAAPIGLIALQPQRRRRMRVNGIAEPHGPGLRITTEQVYSNCPKYIARRDPVAHHATPPPPAHRRPDLDSAMLATITAADTFFIASTDPAGRADASHRGGNPGFLQAISPTLLRWPDYSGNSMFMTLGNLVTQPRCGLLIPDWTTGGTLQLTGTATINTDPATFAPGAQSSLDFTVTEVVTRPEGPLRWGPPEPSPANPPTATANTQ</sequence>
<dbReference type="PANTHER" id="PTHR42815:SF2">
    <property type="entry name" value="FAD-BINDING, PUTATIVE (AFU_ORTHOLOGUE AFUA_6G07600)-RELATED"/>
    <property type="match status" value="1"/>
</dbReference>
<evidence type="ECO:0000313" key="3">
    <source>
        <dbReference type="EMBL" id="MFC3962205.1"/>
    </source>
</evidence>
<comment type="caution">
    <text evidence="3">The sequence shown here is derived from an EMBL/GenBank/DDBJ whole genome shotgun (WGS) entry which is preliminary data.</text>
</comment>
<organism evidence="3 4">
    <name type="scientific">Nocardia jiangsuensis</name>
    <dbReference type="NCBI Taxonomy" id="1691563"/>
    <lineage>
        <taxon>Bacteria</taxon>
        <taxon>Bacillati</taxon>
        <taxon>Actinomycetota</taxon>
        <taxon>Actinomycetes</taxon>
        <taxon>Mycobacteriales</taxon>
        <taxon>Nocardiaceae</taxon>
        <taxon>Nocardia</taxon>
    </lineage>
</organism>
<dbReference type="InterPro" id="IPR011576">
    <property type="entry name" value="Pyridox_Oxase_N"/>
</dbReference>
<evidence type="ECO:0000313" key="4">
    <source>
        <dbReference type="Proteomes" id="UP001595696"/>
    </source>
</evidence>
<dbReference type="Gene3D" id="2.30.110.10">
    <property type="entry name" value="Electron Transport, Fmn-binding Protein, Chain A"/>
    <property type="match status" value="2"/>
</dbReference>
<name>A0ABV8DQ34_9NOCA</name>
<proteinExistence type="predicted"/>
<reference evidence="4" key="1">
    <citation type="journal article" date="2019" name="Int. J. Syst. Evol. Microbiol.">
        <title>The Global Catalogue of Microorganisms (GCM) 10K type strain sequencing project: providing services to taxonomists for standard genome sequencing and annotation.</title>
        <authorList>
            <consortium name="The Broad Institute Genomics Platform"/>
            <consortium name="The Broad Institute Genome Sequencing Center for Infectious Disease"/>
            <person name="Wu L."/>
            <person name="Ma J."/>
        </authorList>
    </citation>
    <scope>NUCLEOTIDE SEQUENCE [LARGE SCALE GENOMIC DNA]</scope>
    <source>
        <strain evidence="4">CGMCC 4.7330</strain>
    </source>
</reference>
<evidence type="ECO:0000259" key="2">
    <source>
        <dbReference type="Pfam" id="PF01243"/>
    </source>
</evidence>
<dbReference type="EMBL" id="JBHSAX010000009">
    <property type="protein sequence ID" value="MFC3962205.1"/>
    <property type="molecule type" value="Genomic_DNA"/>
</dbReference>
<dbReference type="RefSeq" id="WP_378611969.1">
    <property type="nucleotide sequence ID" value="NZ_JBHSAX010000009.1"/>
</dbReference>
<keyword evidence="4" id="KW-1185">Reference proteome</keyword>
<dbReference type="SUPFAM" id="SSF50475">
    <property type="entry name" value="FMN-binding split barrel"/>
    <property type="match status" value="2"/>
</dbReference>